<dbReference type="AlphaFoldDB" id="A0A919W1W7"/>
<dbReference type="RefSeq" id="WP_213004860.1">
    <property type="nucleotide sequence ID" value="NZ_BOQN01000009.1"/>
</dbReference>
<proteinExistence type="predicted"/>
<sequence length="352" mass="38589">MGSYCDCLCHTISYAACDVPGGCGSTGCGQTRTGSCVTCPVIRPDSKARDPHNPPVCDGDRTLINRWLGEIAGLVADLTNDEPAIVDDRRHERFATVYFEGGIRHVFSKGLFPSDPVSVLGGVAPINSRSKQPDVSGSRERAVPININRLDLIAPARVQNPTRDASGNDHQQHLVPQVRLSSEFRPVTASFDGKEITQQVRDREYVRDRDGKLVMIPAAEEAGGLSVATALDEWVRDIRHRMFADQHLPAATVDQMVMWLRVRLDDICDGYPQVADFALALKQLRGALRSATGQSEPPPQPCDGVTCARCDQRALFHKPTDTYRAECGNCGTLYTDDEYTAIVEEQAAAVRR</sequence>
<gene>
    <name evidence="1" type="ORF">Ato02nite_006730</name>
</gene>
<accession>A0A919W1W7</accession>
<reference evidence="1 2" key="1">
    <citation type="submission" date="2021-03" db="EMBL/GenBank/DDBJ databases">
        <title>Whole genome shotgun sequence of Actinoplanes toevensis NBRC 105298.</title>
        <authorList>
            <person name="Komaki H."/>
            <person name="Tamura T."/>
        </authorList>
    </citation>
    <scope>NUCLEOTIDE SEQUENCE [LARGE SCALE GENOMIC DNA]</scope>
    <source>
        <strain evidence="1 2">NBRC 105298</strain>
    </source>
</reference>
<evidence type="ECO:0000313" key="2">
    <source>
        <dbReference type="Proteomes" id="UP000677082"/>
    </source>
</evidence>
<keyword evidence="2" id="KW-1185">Reference proteome</keyword>
<comment type="caution">
    <text evidence="1">The sequence shown here is derived from an EMBL/GenBank/DDBJ whole genome shotgun (WGS) entry which is preliminary data.</text>
</comment>
<dbReference type="Proteomes" id="UP000677082">
    <property type="component" value="Unassembled WGS sequence"/>
</dbReference>
<dbReference type="EMBL" id="BOQN01000009">
    <property type="protein sequence ID" value="GIM88880.1"/>
    <property type="molecule type" value="Genomic_DNA"/>
</dbReference>
<organism evidence="1 2">
    <name type="scientific">Paractinoplanes toevensis</name>
    <dbReference type="NCBI Taxonomy" id="571911"/>
    <lineage>
        <taxon>Bacteria</taxon>
        <taxon>Bacillati</taxon>
        <taxon>Actinomycetota</taxon>
        <taxon>Actinomycetes</taxon>
        <taxon>Micromonosporales</taxon>
        <taxon>Micromonosporaceae</taxon>
        <taxon>Paractinoplanes</taxon>
    </lineage>
</organism>
<protein>
    <submittedName>
        <fullName evidence="1">Uncharacterized protein</fullName>
    </submittedName>
</protein>
<evidence type="ECO:0000313" key="1">
    <source>
        <dbReference type="EMBL" id="GIM88880.1"/>
    </source>
</evidence>
<name>A0A919W1W7_9ACTN</name>